<gene>
    <name evidence="11" type="primary">cca</name>
    <name evidence="15" type="ORF">CBF36_07725</name>
</gene>
<feature type="binding site" evidence="11">
    <location>
        <position position="32"/>
    </location>
    <ligand>
        <name>CTP</name>
        <dbReference type="ChEBI" id="CHEBI:37563"/>
    </ligand>
</feature>
<dbReference type="GO" id="GO:0004810">
    <property type="term" value="F:CCA tRNA nucleotidyltransferase activity"/>
    <property type="evidence" value="ECO:0007669"/>
    <property type="project" value="UniProtKB-UniRule"/>
</dbReference>
<evidence type="ECO:0000256" key="6">
    <source>
        <dbReference type="ARBA" id="ARBA00022741"/>
    </source>
</evidence>
<evidence type="ECO:0000256" key="10">
    <source>
        <dbReference type="ARBA" id="ARBA00022884"/>
    </source>
</evidence>
<sequence length="401" mass="46762">MKINELPIEFKQALPVIKEINRHGYEAYFVGGSVRDVILHQTIHDVDIATSAFPEEIKEIFPRTIDVGIEHGTVLVLHNQDQYEITTFRTESTYQDYRRPDKVTFVRTLEEDLKRRDFTMNALAMTPDGEIVDLFEGIESIHDKEIKAVGNPDERFSEDALRMMRALRFASQLDFNIEVKTEEAITKNHLLLEKIAIERIYIEWVKLLMGAHRKKGLRPFIETNCYKCCPKLSNKKEALRVFSDVNPTMRLTSEELAWSCLLITLKETNVKSFLTKWKASKRLTTVVSQVVMYYNQRLEKEWDEQSLYDAGVEVISLVEQTRLFFGLSNDETMYLEKYHQLPIKSMADLSISGRDILSFVDKKPGPWLGEILMFSEKQVLNGYWKNDRDFLLEKIKEKVAE</sequence>
<protein>
    <recommendedName>
        <fullName evidence="11">CCA-adding enzyme</fullName>
        <ecNumber evidence="11">2.7.7.72</ecNumber>
    </recommendedName>
    <alternativeName>
        <fullName evidence="11">CCA tRNA nucleotidyltransferase</fullName>
    </alternativeName>
    <alternativeName>
        <fullName evidence="11">tRNA CCA-pyrophosphorylase</fullName>
    </alternativeName>
    <alternativeName>
        <fullName evidence="11">tRNA adenylyl-/cytidylyl- transferase</fullName>
    </alternativeName>
    <alternativeName>
        <fullName evidence="11">tRNA nucleotidyltransferase</fullName>
    </alternativeName>
    <alternativeName>
        <fullName evidence="11">tRNA-NT</fullName>
    </alternativeName>
</protein>
<feature type="binding site" evidence="11">
    <location>
        <position position="165"/>
    </location>
    <ligand>
        <name>CTP</name>
        <dbReference type="ChEBI" id="CHEBI:37563"/>
    </ligand>
</feature>
<keyword evidence="4 11" id="KW-0548">Nucleotidyltransferase</keyword>
<dbReference type="Gene3D" id="1.20.58.560">
    <property type="match status" value="1"/>
</dbReference>
<dbReference type="AlphaFoldDB" id="A0A429ZII5"/>
<evidence type="ECO:0000259" key="14">
    <source>
        <dbReference type="Pfam" id="PF13735"/>
    </source>
</evidence>
<dbReference type="PANTHER" id="PTHR46173">
    <property type="entry name" value="CCA TRNA NUCLEOTIDYLTRANSFERASE 1, MITOCHONDRIAL"/>
    <property type="match status" value="1"/>
</dbReference>
<dbReference type="InterPro" id="IPR032828">
    <property type="entry name" value="PolyA_RNA-bd"/>
</dbReference>
<dbReference type="OrthoDB" id="9805698at2"/>
<feature type="binding site" evidence="11">
    <location>
        <position position="168"/>
    </location>
    <ligand>
        <name>ATP</name>
        <dbReference type="ChEBI" id="CHEBI:30616"/>
    </ligand>
</feature>
<dbReference type="SUPFAM" id="SSF81891">
    <property type="entry name" value="Poly A polymerase C-terminal region-like"/>
    <property type="match status" value="1"/>
</dbReference>
<keyword evidence="8 11" id="KW-0067">ATP-binding</keyword>
<name>A0A429ZII5_9ENTE</name>
<dbReference type="CDD" id="cd05398">
    <property type="entry name" value="NT_ClassII-CCAase"/>
    <property type="match status" value="1"/>
</dbReference>
<organism evidence="15 16">
    <name type="scientific">Vagococcus bubulae</name>
    <dbReference type="NCBI Taxonomy" id="1977868"/>
    <lineage>
        <taxon>Bacteria</taxon>
        <taxon>Bacillati</taxon>
        <taxon>Bacillota</taxon>
        <taxon>Bacilli</taxon>
        <taxon>Lactobacillales</taxon>
        <taxon>Enterococcaceae</taxon>
        <taxon>Vagococcus</taxon>
    </lineage>
</organism>
<evidence type="ECO:0000256" key="5">
    <source>
        <dbReference type="ARBA" id="ARBA00022723"/>
    </source>
</evidence>
<dbReference type="EMBL" id="NGJT01000012">
    <property type="protein sequence ID" value="RST93504.1"/>
    <property type="molecule type" value="Genomic_DNA"/>
</dbReference>
<keyword evidence="6 11" id="KW-0547">Nucleotide-binding</keyword>
<dbReference type="PANTHER" id="PTHR46173:SF1">
    <property type="entry name" value="CCA TRNA NUCLEOTIDYLTRANSFERASE 1, MITOCHONDRIAL"/>
    <property type="match status" value="1"/>
</dbReference>
<feature type="domain" description="Poly A polymerase head" evidence="12">
    <location>
        <begin position="27"/>
        <end position="146"/>
    </location>
</feature>
<dbReference type="GO" id="GO:0005524">
    <property type="term" value="F:ATP binding"/>
    <property type="evidence" value="ECO:0007669"/>
    <property type="project" value="UniProtKB-UniRule"/>
</dbReference>
<feature type="binding site" evidence="11">
    <location>
        <position position="168"/>
    </location>
    <ligand>
        <name>CTP</name>
        <dbReference type="ChEBI" id="CHEBI:37563"/>
    </ligand>
</feature>
<feature type="domain" description="CCA-adding enzyme C-terminal" evidence="14">
    <location>
        <begin position="250"/>
        <end position="394"/>
    </location>
</feature>
<comment type="caution">
    <text evidence="15">The sequence shown here is derived from an EMBL/GenBank/DDBJ whole genome shotgun (WGS) entry which is preliminary data.</text>
</comment>
<comment type="function">
    <text evidence="11">Catalyzes the addition and repair of the essential 3'-terminal CCA sequence in tRNAs without using a nucleic acid template. Adds these three nucleotides in the order of C, C, and A to the tRNA nucleotide-73, using CTP and ATP as substrates and producing inorganic pyrophosphate. tRNA 3'-terminal CCA addition is required both for tRNA processing and repair. Also involved in tRNA surveillance by mediating tandem CCA addition to generate a CCACCA at the 3' terminus of unstable tRNAs. While stable tRNAs receive only 3'-terminal CCA, unstable tRNAs are marked with CCACCA and rapidly degraded.</text>
</comment>
<accession>A0A429ZII5</accession>
<keyword evidence="3 11" id="KW-0819">tRNA processing</keyword>
<evidence type="ECO:0000256" key="4">
    <source>
        <dbReference type="ARBA" id="ARBA00022695"/>
    </source>
</evidence>
<feature type="binding site" evidence="11">
    <location>
        <position position="116"/>
    </location>
    <ligand>
        <name>ATP</name>
        <dbReference type="ChEBI" id="CHEBI:30616"/>
    </ligand>
</feature>
<comment type="similarity">
    <text evidence="11">Belongs to the tRNA nucleotidyltransferase/poly(A) polymerase family. Bacterial CCA-adding enzyme type 3 subfamily.</text>
</comment>
<feature type="binding site" evidence="11">
    <location>
        <position position="35"/>
    </location>
    <ligand>
        <name>CTP</name>
        <dbReference type="ChEBI" id="CHEBI:37563"/>
    </ligand>
</feature>
<feature type="binding site" evidence="11">
    <location>
        <position position="162"/>
    </location>
    <ligand>
        <name>ATP</name>
        <dbReference type="ChEBI" id="CHEBI:30616"/>
    </ligand>
</feature>
<evidence type="ECO:0000256" key="8">
    <source>
        <dbReference type="ARBA" id="ARBA00022840"/>
    </source>
</evidence>
<dbReference type="InterPro" id="IPR002646">
    <property type="entry name" value="PolA_pol_head_dom"/>
</dbReference>
<dbReference type="GO" id="GO:0042245">
    <property type="term" value="P:RNA repair"/>
    <property type="evidence" value="ECO:0007669"/>
    <property type="project" value="UniProtKB-KW"/>
</dbReference>
<dbReference type="InterPro" id="IPR043519">
    <property type="entry name" value="NT_sf"/>
</dbReference>
<dbReference type="InterPro" id="IPR023068">
    <property type="entry name" value="CCA-adding_enz_firmicutes"/>
</dbReference>
<keyword evidence="7 11" id="KW-0692">RNA repair</keyword>
<feature type="binding site" evidence="11">
    <location>
        <position position="159"/>
    </location>
    <ligand>
        <name>CTP</name>
        <dbReference type="ChEBI" id="CHEBI:37563"/>
    </ligand>
</feature>
<comment type="subunit">
    <text evidence="11">Homodimer.</text>
</comment>
<evidence type="ECO:0000313" key="15">
    <source>
        <dbReference type="EMBL" id="RST93504.1"/>
    </source>
</evidence>
<feature type="binding site" evidence="11">
    <location>
        <position position="32"/>
    </location>
    <ligand>
        <name>ATP</name>
        <dbReference type="ChEBI" id="CHEBI:30616"/>
    </ligand>
</feature>
<dbReference type="HAMAP" id="MF_01263">
    <property type="entry name" value="CCA_bact_type3"/>
    <property type="match status" value="1"/>
</dbReference>
<dbReference type="InterPro" id="IPR050264">
    <property type="entry name" value="Bact_CCA-adding_enz_type3_sf"/>
</dbReference>
<dbReference type="NCBIfam" id="NF009814">
    <property type="entry name" value="PRK13299.1"/>
    <property type="match status" value="1"/>
</dbReference>
<dbReference type="Proteomes" id="UP000288490">
    <property type="component" value="Unassembled WGS sequence"/>
</dbReference>
<proteinExistence type="inferred from homology"/>
<feature type="domain" description="tRNA nucleotidyltransferase/poly(A) polymerase RNA and SrmB- binding" evidence="13">
    <location>
        <begin position="174"/>
        <end position="226"/>
    </location>
</feature>
<dbReference type="Gene3D" id="3.30.460.10">
    <property type="entry name" value="Beta Polymerase, domain 2"/>
    <property type="match status" value="1"/>
</dbReference>
<dbReference type="GO" id="GO:0160016">
    <property type="term" value="F:CCACCA tRNA nucleotidyltransferase activity"/>
    <property type="evidence" value="ECO:0007669"/>
    <property type="project" value="RHEA"/>
</dbReference>
<dbReference type="RefSeq" id="WP_125957881.1">
    <property type="nucleotide sequence ID" value="NZ_JAQEJV010000011.1"/>
</dbReference>
<evidence type="ECO:0000256" key="7">
    <source>
        <dbReference type="ARBA" id="ARBA00022800"/>
    </source>
</evidence>
<evidence type="ECO:0000256" key="11">
    <source>
        <dbReference type="HAMAP-Rule" id="MF_01263"/>
    </source>
</evidence>
<feature type="binding site" evidence="11">
    <location>
        <position position="47"/>
    </location>
    <ligand>
        <name>Mg(2+)</name>
        <dbReference type="ChEBI" id="CHEBI:18420"/>
    </ligand>
</feature>
<dbReference type="InterPro" id="IPR032810">
    <property type="entry name" value="CCA-adding_enz_C"/>
</dbReference>
<dbReference type="GO" id="GO:0000287">
    <property type="term" value="F:magnesium ion binding"/>
    <property type="evidence" value="ECO:0007669"/>
    <property type="project" value="UniProtKB-UniRule"/>
</dbReference>
<evidence type="ECO:0000256" key="3">
    <source>
        <dbReference type="ARBA" id="ARBA00022694"/>
    </source>
</evidence>
<evidence type="ECO:0000259" key="13">
    <source>
        <dbReference type="Pfam" id="PF12627"/>
    </source>
</evidence>
<comment type="catalytic activity">
    <reaction evidence="11">
        <text>a tRNA precursor + 2 CTP + ATP = a tRNA with a 3' CCA end + 3 diphosphate</text>
        <dbReference type="Rhea" id="RHEA:14433"/>
        <dbReference type="Rhea" id="RHEA-COMP:10465"/>
        <dbReference type="Rhea" id="RHEA-COMP:10468"/>
        <dbReference type="ChEBI" id="CHEBI:30616"/>
        <dbReference type="ChEBI" id="CHEBI:33019"/>
        <dbReference type="ChEBI" id="CHEBI:37563"/>
        <dbReference type="ChEBI" id="CHEBI:74896"/>
        <dbReference type="ChEBI" id="CHEBI:83071"/>
        <dbReference type="EC" id="2.7.7.72"/>
    </reaction>
</comment>
<evidence type="ECO:0000256" key="1">
    <source>
        <dbReference type="ARBA" id="ARBA00001946"/>
    </source>
</evidence>
<dbReference type="SUPFAM" id="SSF81301">
    <property type="entry name" value="Nucleotidyltransferase"/>
    <property type="match status" value="1"/>
</dbReference>
<comment type="miscellaneous">
    <text evidence="11">A single active site specifically recognizes both ATP and CTP and is responsible for their addition.</text>
</comment>
<reference evidence="15 16" key="1">
    <citation type="submission" date="2017-05" db="EMBL/GenBank/DDBJ databases">
        <title>Vagococcus spp. assemblies.</title>
        <authorList>
            <person name="Gulvik C.A."/>
        </authorList>
    </citation>
    <scope>NUCLEOTIDE SEQUENCE [LARGE SCALE GENOMIC DNA]</scope>
    <source>
        <strain evidence="15 16">SS1994</strain>
    </source>
</reference>
<dbReference type="Pfam" id="PF01743">
    <property type="entry name" value="PolyA_pol"/>
    <property type="match status" value="1"/>
</dbReference>
<dbReference type="Pfam" id="PF12627">
    <property type="entry name" value="PolyA_pol_RNAbd"/>
    <property type="match status" value="1"/>
</dbReference>
<feature type="binding site" evidence="11">
    <location>
        <position position="162"/>
    </location>
    <ligand>
        <name>CTP</name>
        <dbReference type="ChEBI" id="CHEBI:37563"/>
    </ligand>
</feature>
<keyword evidence="10 11" id="KW-0694">RNA-binding</keyword>
<feature type="binding site" evidence="11">
    <location>
        <position position="35"/>
    </location>
    <ligand>
        <name>ATP</name>
        <dbReference type="ChEBI" id="CHEBI:30616"/>
    </ligand>
</feature>
<feature type="binding site" evidence="11">
    <location>
        <position position="159"/>
    </location>
    <ligand>
        <name>ATP</name>
        <dbReference type="ChEBI" id="CHEBI:30616"/>
    </ligand>
</feature>
<keyword evidence="9 11" id="KW-0460">Magnesium</keyword>
<evidence type="ECO:0000259" key="12">
    <source>
        <dbReference type="Pfam" id="PF01743"/>
    </source>
</evidence>
<keyword evidence="16" id="KW-1185">Reference proteome</keyword>
<dbReference type="GO" id="GO:0000049">
    <property type="term" value="F:tRNA binding"/>
    <property type="evidence" value="ECO:0007669"/>
    <property type="project" value="UniProtKB-UniRule"/>
</dbReference>
<feature type="binding site" evidence="11">
    <location>
        <position position="45"/>
    </location>
    <ligand>
        <name>Mg(2+)</name>
        <dbReference type="ChEBI" id="CHEBI:18420"/>
    </ligand>
</feature>
<keyword evidence="5 11" id="KW-0479">Metal-binding</keyword>
<evidence type="ECO:0000313" key="16">
    <source>
        <dbReference type="Proteomes" id="UP000288490"/>
    </source>
</evidence>
<dbReference type="EC" id="2.7.7.72" evidence="11"/>
<comment type="cofactor">
    <cofactor evidence="1 11">
        <name>Mg(2+)</name>
        <dbReference type="ChEBI" id="CHEBI:18420"/>
    </cofactor>
</comment>
<dbReference type="Gene3D" id="1.10.246.80">
    <property type="match status" value="1"/>
</dbReference>
<feature type="binding site" evidence="11">
    <location>
        <position position="116"/>
    </location>
    <ligand>
        <name>CTP</name>
        <dbReference type="ChEBI" id="CHEBI:37563"/>
    </ligand>
</feature>
<dbReference type="Pfam" id="PF13735">
    <property type="entry name" value="tRNA_NucTran2_2"/>
    <property type="match status" value="1"/>
</dbReference>
<dbReference type="GO" id="GO:0001680">
    <property type="term" value="P:tRNA 3'-terminal CCA addition"/>
    <property type="evidence" value="ECO:0007669"/>
    <property type="project" value="UniProtKB-UniRule"/>
</dbReference>
<comment type="catalytic activity">
    <reaction evidence="11">
        <text>a tRNA with a 3' CCA end + 2 CTP + ATP = a tRNA with a 3' CCACCA end + 3 diphosphate</text>
        <dbReference type="Rhea" id="RHEA:76235"/>
        <dbReference type="Rhea" id="RHEA-COMP:10468"/>
        <dbReference type="Rhea" id="RHEA-COMP:18655"/>
        <dbReference type="ChEBI" id="CHEBI:30616"/>
        <dbReference type="ChEBI" id="CHEBI:33019"/>
        <dbReference type="ChEBI" id="CHEBI:37563"/>
        <dbReference type="ChEBI" id="CHEBI:83071"/>
        <dbReference type="ChEBI" id="CHEBI:195187"/>
    </reaction>
</comment>
<dbReference type="Gene3D" id="1.10.110.30">
    <property type="match status" value="1"/>
</dbReference>
<evidence type="ECO:0000256" key="2">
    <source>
        <dbReference type="ARBA" id="ARBA00022679"/>
    </source>
</evidence>
<evidence type="ECO:0000256" key="9">
    <source>
        <dbReference type="ARBA" id="ARBA00022842"/>
    </source>
</evidence>
<keyword evidence="2 11" id="KW-0808">Transferase</keyword>
<feature type="binding site" evidence="11">
    <location>
        <position position="165"/>
    </location>
    <ligand>
        <name>ATP</name>
        <dbReference type="ChEBI" id="CHEBI:30616"/>
    </ligand>
</feature>